<keyword evidence="1" id="KW-0808">Transferase</keyword>
<evidence type="ECO:0000313" key="4">
    <source>
        <dbReference type="EMBL" id="MEP0818433.1"/>
    </source>
</evidence>
<dbReference type="PANTHER" id="PTHR43072:SF23">
    <property type="entry name" value="UPF0039 PROTEIN C11D3.02C"/>
    <property type="match status" value="1"/>
</dbReference>
<dbReference type="RefSeq" id="WP_190436475.1">
    <property type="nucleotide sequence ID" value="NZ_JAMPKM010000009.1"/>
</dbReference>
<dbReference type="Pfam" id="PF00583">
    <property type="entry name" value="Acetyltransf_1"/>
    <property type="match status" value="1"/>
</dbReference>
<keyword evidence="2" id="KW-0012">Acyltransferase</keyword>
<dbReference type="EMBL" id="JAMPKM010000009">
    <property type="protein sequence ID" value="MEP0818433.1"/>
    <property type="molecule type" value="Genomic_DNA"/>
</dbReference>
<keyword evidence="5" id="KW-1185">Reference proteome</keyword>
<dbReference type="CDD" id="cd04301">
    <property type="entry name" value="NAT_SF"/>
    <property type="match status" value="1"/>
</dbReference>
<evidence type="ECO:0000313" key="5">
    <source>
        <dbReference type="Proteomes" id="UP001464891"/>
    </source>
</evidence>
<dbReference type="Proteomes" id="UP001464891">
    <property type="component" value="Unassembled WGS sequence"/>
</dbReference>
<evidence type="ECO:0000259" key="3">
    <source>
        <dbReference type="PROSITE" id="PS51186"/>
    </source>
</evidence>
<dbReference type="PROSITE" id="PS51186">
    <property type="entry name" value="GNAT"/>
    <property type="match status" value="1"/>
</dbReference>
<dbReference type="PANTHER" id="PTHR43072">
    <property type="entry name" value="N-ACETYLTRANSFERASE"/>
    <property type="match status" value="1"/>
</dbReference>
<evidence type="ECO:0000256" key="1">
    <source>
        <dbReference type="ARBA" id="ARBA00022679"/>
    </source>
</evidence>
<dbReference type="InterPro" id="IPR016181">
    <property type="entry name" value="Acyl_CoA_acyltransferase"/>
</dbReference>
<dbReference type="SUPFAM" id="SSF55729">
    <property type="entry name" value="Acyl-CoA N-acyltransferases (Nat)"/>
    <property type="match status" value="1"/>
</dbReference>
<evidence type="ECO:0000256" key="2">
    <source>
        <dbReference type="ARBA" id="ARBA00023315"/>
    </source>
</evidence>
<proteinExistence type="predicted"/>
<feature type="domain" description="N-acetyltransferase" evidence="3">
    <location>
        <begin position="1"/>
        <end position="163"/>
    </location>
</feature>
<accession>A0ABV0J9H3</accession>
<name>A0ABV0J9H3_9CYAN</name>
<sequence>MPIRDAVEADLPAIVEIYNATIPSRRVTADTQPVTVESRLAWLRDRNYQSRPLWVMEQEQTVVGWLSFQSFYGRPAYQATAEVSVYVAAPYQRRGIGQVLLQQAIQRSPQLGLKNLLGFIFAHNQPSLRLFEKFGFQQWGYLPQVASLDGVERDLVILGRKISGAEPLDQL</sequence>
<dbReference type="InterPro" id="IPR000182">
    <property type="entry name" value="GNAT_dom"/>
</dbReference>
<comment type="caution">
    <text evidence="4">The sequence shown here is derived from an EMBL/GenBank/DDBJ whole genome shotgun (WGS) entry which is preliminary data.</text>
</comment>
<organism evidence="4 5">
    <name type="scientific">Trichocoleus desertorum GB2-A4</name>
    <dbReference type="NCBI Taxonomy" id="2933944"/>
    <lineage>
        <taxon>Bacteria</taxon>
        <taxon>Bacillati</taxon>
        <taxon>Cyanobacteriota</taxon>
        <taxon>Cyanophyceae</taxon>
        <taxon>Leptolyngbyales</taxon>
        <taxon>Trichocoleusaceae</taxon>
        <taxon>Trichocoleus</taxon>
    </lineage>
</organism>
<dbReference type="Gene3D" id="3.40.630.30">
    <property type="match status" value="1"/>
</dbReference>
<reference evidence="4 5" key="1">
    <citation type="submission" date="2022-04" db="EMBL/GenBank/DDBJ databases">
        <title>Positive selection, recombination, and allopatry shape intraspecific diversity of widespread and dominant cyanobacteria.</title>
        <authorList>
            <person name="Wei J."/>
            <person name="Shu W."/>
            <person name="Hu C."/>
        </authorList>
    </citation>
    <scope>NUCLEOTIDE SEQUENCE [LARGE SCALE GENOMIC DNA]</scope>
    <source>
        <strain evidence="4 5">GB2-A4</strain>
    </source>
</reference>
<protein>
    <submittedName>
        <fullName evidence="4">GNAT family N-acetyltransferase</fullName>
    </submittedName>
</protein>
<gene>
    <name evidence="4" type="ORF">NC998_15135</name>
</gene>